<name>A0A7W2F8W6_9BURK</name>
<evidence type="ECO:0008006" key="3">
    <source>
        <dbReference type="Google" id="ProtNLM"/>
    </source>
</evidence>
<sequence>MKPDHVLKVFLTVDTELWPNAAGWPHQPLPAGRRLDQELAADIHGLTDRGGYGLPYQLGVLRYHGLLANYFVEGLFPQQAGLEPLRHIVGLVQRAGQQVELHLHPEWATAPGDGRAQAQVCQYLCRLPVERQSALIRQAIANLRAAGAGPLQAFRAGSFGADRVTLRALAENGLRYDSSYSPSFPIGAWGQPISQPVLIDGVWEFPVSSFRDFPGHVRHAQLCACSDRELTHALESAWRARWPAFVIVLHSFEMVRKRDGGRLPVPEWPVIRRYERLCAFLGRHRERFQTALFRDWEDGALAMPATSATSAPQTLLRSRPKDTLARMAQQAWSQAWRRIS</sequence>
<proteinExistence type="predicted"/>
<dbReference type="InterPro" id="IPR011330">
    <property type="entry name" value="Glyco_hydro/deAcase_b/a-brl"/>
</dbReference>
<reference evidence="1 2" key="1">
    <citation type="submission" date="2020-07" db="EMBL/GenBank/DDBJ databases">
        <title>Novel species isolated from subtropical streams in China.</title>
        <authorList>
            <person name="Lu H."/>
        </authorList>
    </citation>
    <scope>NUCLEOTIDE SEQUENCE [LARGE SCALE GENOMIC DNA]</scope>
    <source>
        <strain evidence="1 2">LX47W</strain>
    </source>
</reference>
<accession>A0A7W2F8W6</accession>
<protein>
    <recommendedName>
        <fullName evidence="3">Polysaccharide deacetylase</fullName>
    </recommendedName>
</protein>
<dbReference type="Proteomes" id="UP000573499">
    <property type="component" value="Unassembled WGS sequence"/>
</dbReference>
<dbReference type="GO" id="GO:0005975">
    <property type="term" value="P:carbohydrate metabolic process"/>
    <property type="evidence" value="ECO:0007669"/>
    <property type="project" value="InterPro"/>
</dbReference>
<evidence type="ECO:0000313" key="1">
    <source>
        <dbReference type="EMBL" id="MBA5687276.1"/>
    </source>
</evidence>
<keyword evidence="2" id="KW-1185">Reference proteome</keyword>
<evidence type="ECO:0000313" key="2">
    <source>
        <dbReference type="Proteomes" id="UP000573499"/>
    </source>
</evidence>
<comment type="caution">
    <text evidence="1">The sequence shown here is derived from an EMBL/GenBank/DDBJ whole genome shotgun (WGS) entry which is preliminary data.</text>
</comment>
<gene>
    <name evidence="1" type="ORF">H3H39_09495</name>
</gene>
<organism evidence="1 2">
    <name type="scientific">Rugamonas apoptosis</name>
    <dbReference type="NCBI Taxonomy" id="2758570"/>
    <lineage>
        <taxon>Bacteria</taxon>
        <taxon>Pseudomonadati</taxon>
        <taxon>Pseudomonadota</taxon>
        <taxon>Betaproteobacteria</taxon>
        <taxon>Burkholderiales</taxon>
        <taxon>Oxalobacteraceae</taxon>
        <taxon>Telluria group</taxon>
        <taxon>Rugamonas</taxon>
    </lineage>
</organism>
<dbReference type="EMBL" id="JACEZU010000004">
    <property type="protein sequence ID" value="MBA5687276.1"/>
    <property type="molecule type" value="Genomic_DNA"/>
</dbReference>
<dbReference type="RefSeq" id="WP_182153136.1">
    <property type="nucleotide sequence ID" value="NZ_JACEZU010000004.1"/>
</dbReference>
<dbReference type="SUPFAM" id="SSF88713">
    <property type="entry name" value="Glycoside hydrolase/deacetylase"/>
    <property type="match status" value="1"/>
</dbReference>
<dbReference type="AlphaFoldDB" id="A0A7W2F8W6"/>
<dbReference type="Gene3D" id="3.20.20.370">
    <property type="entry name" value="Glycoside hydrolase/deacetylase"/>
    <property type="match status" value="1"/>
</dbReference>